<name>A0AA39JTZ7_ARMTA</name>
<keyword evidence="1" id="KW-0732">Signal</keyword>
<protein>
    <recommendedName>
        <fullName evidence="4">Secreted protein</fullName>
    </recommendedName>
</protein>
<evidence type="ECO:0008006" key="4">
    <source>
        <dbReference type="Google" id="ProtNLM"/>
    </source>
</evidence>
<keyword evidence="3" id="KW-1185">Reference proteome</keyword>
<comment type="caution">
    <text evidence="2">The sequence shown here is derived from an EMBL/GenBank/DDBJ whole genome shotgun (WGS) entry which is preliminary data.</text>
</comment>
<proteinExistence type="predicted"/>
<accession>A0AA39JTZ7</accession>
<organism evidence="2 3">
    <name type="scientific">Armillaria tabescens</name>
    <name type="common">Ringless honey mushroom</name>
    <name type="synonym">Agaricus tabescens</name>
    <dbReference type="NCBI Taxonomy" id="1929756"/>
    <lineage>
        <taxon>Eukaryota</taxon>
        <taxon>Fungi</taxon>
        <taxon>Dikarya</taxon>
        <taxon>Basidiomycota</taxon>
        <taxon>Agaricomycotina</taxon>
        <taxon>Agaricomycetes</taxon>
        <taxon>Agaricomycetidae</taxon>
        <taxon>Agaricales</taxon>
        <taxon>Marasmiineae</taxon>
        <taxon>Physalacriaceae</taxon>
        <taxon>Desarmillaria</taxon>
    </lineage>
</organism>
<reference evidence="2" key="1">
    <citation type="submission" date="2023-06" db="EMBL/GenBank/DDBJ databases">
        <authorList>
            <consortium name="Lawrence Berkeley National Laboratory"/>
            <person name="Ahrendt S."/>
            <person name="Sahu N."/>
            <person name="Indic B."/>
            <person name="Wong-Bajracharya J."/>
            <person name="Merenyi Z."/>
            <person name="Ke H.-M."/>
            <person name="Monk M."/>
            <person name="Kocsube S."/>
            <person name="Drula E."/>
            <person name="Lipzen A."/>
            <person name="Balint B."/>
            <person name="Henrissat B."/>
            <person name="Andreopoulos B."/>
            <person name="Martin F.M."/>
            <person name="Harder C.B."/>
            <person name="Rigling D."/>
            <person name="Ford K.L."/>
            <person name="Foster G.D."/>
            <person name="Pangilinan J."/>
            <person name="Papanicolaou A."/>
            <person name="Barry K."/>
            <person name="LaButti K."/>
            <person name="Viragh M."/>
            <person name="Koriabine M."/>
            <person name="Yan M."/>
            <person name="Riley R."/>
            <person name="Champramary S."/>
            <person name="Plett K.L."/>
            <person name="Tsai I.J."/>
            <person name="Slot J."/>
            <person name="Sipos G."/>
            <person name="Plett J."/>
            <person name="Nagy L.G."/>
            <person name="Grigoriev I.V."/>
        </authorList>
    </citation>
    <scope>NUCLEOTIDE SEQUENCE</scope>
    <source>
        <strain evidence="2">CCBAS 213</strain>
    </source>
</reference>
<dbReference type="EMBL" id="JAUEPS010000046">
    <property type="protein sequence ID" value="KAK0446563.1"/>
    <property type="molecule type" value="Genomic_DNA"/>
</dbReference>
<dbReference type="Proteomes" id="UP001175211">
    <property type="component" value="Unassembled WGS sequence"/>
</dbReference>
<evidence type="ECO:0000313" key="3">
    <source>
        <dbReference type="Proteomes" id="UP001175211"/>
    </source>
</evidence>
<feature type="chain" id="PRO_5041431945" description="Secreted protein" evidence="1">
    <location>
        <begin position="25"/>
        <end position="88"/>
    </location>
</feature>
<dbReference type="RefSeq" id="XP_060325912.1">
    <property type="nucleotide sequence ID" value="XM_060474243.1"/>
</dbReference>
<dbReference type="AlphaFoldDB" id="A0AA39JTZ7"/>
<feature type="signal peptide" evidence="1">
    <location>
        <begin position="1"/>
        <end position="24"/>
    </location>
</feature>
<dbReference type="GeneID" id="85357791"/>
<evidence type="ECO:0000256" key="1">
    <source>
        <dbReference type="SAM" id="SignalP"/>
    </source>
</evidence>
<gene>
    <name evidence="2" type="ORF">EV420DRAFT_1570091</name>
</gene>
<evidence type="ECO:0000313" key="2">
    <source>
        <dbReference type="EMBL" id="KAK0446563.1"/>
    </source>
</evidence>
<sequence length="88" mass="10154">MRTVDLSLLLLLTTLLYLPQNSTTLTFSPPPAMEVVRQSRVRCEFLVDFASRLFIWSRTRWCLCDICLGMEDIPAVKVSQDCRLLSMQ</sequence>